<feature type="zinc finger region" description="C3H1-type" evidence="6">
    <location>
        <begin position="33"/>
        <end position="62"/>
    </location>
</feature>
<keyword evidence="1 6" id="KW-0479">Metal-binding</keyword>
<gene>
    <name evidence="9" type="ORF">TorRG33x02_107560</name>
</gene>
<keyword evidence="5" id="KW-0238">DNA-binding</keyword>
<dbReference type="Pfam" id="PF15663">
    <property type="entry name" value="zf-CCCH_3"/>
    <property type="match status" value="1"/>
</dbReference>
<feature type="compositionally biased region" description="Acidic residues" evidence="7">
    <location>
        <begin position="692"/>
        <end position="701"/>
    </location>
</feature>
<dbReference type="GO" id="GO:0003729">
    <property type="term" value="F:mRNA binding"/>
    <property type="evidence" value="ECO:0007669"/>
    <property type="project" value="TreeGrafter"/>
</dbReference>
<feature type="zinc finger region" description="C3H1-type" evidence="6">
    <location>
        <begin position="64"/>
        <end position="90"/>
    </location>
</feature>
<feature type="compositionally biased region" description="Polar residues" evidence="7">
    <location>
        <begin position="617"/>
        <end position="627"/>
    </location>
</feature>
<dbReference type="PANTHER" id="PTHR15725">
    <property type="entry name" value="ZN-FINGER, C-X8-C-X5-C-X3-H TYPE-CONTAINING"/>
    <property type="match status" value="1"/>
</dbReference>
<dbReference type="PROSITE" id="PS50103">
    <property type="entry name" value="ZF_C3H1"/>
    <property type="match status" value="3"/>
</dbReference>
<dbReference type="InParanoid" id="A0A2P5F6Q0"/>
<accession>A0A2P5F6Q0</accession>
<dbReference type="Gene3D" id="4.10.1000.10">
    <property type="entry name" value="Zinc finger, CCCH-type"/>
    <property type="match status" value="2"/>
</dbReference>
<evidence type="ECO:0000313" key="9">
    <source>
        <dbReference type="EMBL" id="PON93478.1"/>
    </source>
</evidence>
<dbReference type="FunCoup" id="A0A2P5F6Q0">
    <property type="interactions" value="1353"/>
</dbReference>
<evidence type="ECO:0000313" key="10">
    <source>
        <dbReference type="Proteomes" id="UP000237000"/>
    </source>
</evidence>
<dbReference type="InterPro" id="IPR041686">
    <property type="entry name" value="Znf-CCCH_3"/>
</dbReference>
<dbReference type="OrthoDB" id="5395350at2759"/>
<dbReference type="PANTHER" id="PTHR15725:SF14">
    <property type="entry name" value="ZINC FINGER CCCH DOMAIN-CONTAINING PROTEIN 11A"/>
    <property type="match status" value="1"/>
</dbReference>
<feature type="compositionally biased region" description="Polar residues" evidence="7">
    <location>
        <begin position="635"/>
        <end position="654"/>
    </location>
</feature>
<protein>
    <submittedName>
        <fullName evidence="9">Zinc finger, CCCH-type</fullName>
    </submittedName>
</protein>
<feature type="compositionally biased region" description="Basic and acidic residues" evidence="7">
    <location>
        <begin position="603"/>
        <end position="616"/>
    </location>
</feature>
<keyword evidence="10" id="KW-1185">Reference proteome</keyword>
<evidence type="ECO:0000256" key="5">
    <source>
        <dbReference type="ARBA" id="ARBA00023125"/>
    </source>
</evidence>
<evidence type="ECO:0000256" key="4">
    <source>
        <dbReference type="ARBA" id="ARBA00022833"/>
    </source>
</evidence>
<feature type="region of interest" description="Disordered" evidence="7">
    <location>
        <begin position="377"/>
        <end position="396"/>
    </location>
</feature>
<feature type="zinc finger region" description="C3H1-type" evidence="6">
    <location>
        <begin position="124"/>
        <end position="151"/>
    </location>
</feature>
<feature type="region of interest" description="Disordered" evidence="7">
    <location>
        <begin position="422"/>
        <end position="510"/>
    </location>
</feature>
<dbReference type="SMART" id="SM00356">
    <property type="entry name" value="ZnF_C3H1"/>
    <property type="match status" value="3"/>
</dbReference>
<feature type="region of interest" description="Disordered" evidence="7">
    <location>
        <begin position="594"/>
        <end position="679"/>
    </location>
</feature>
<reference evidence="10" key="1">
    <citation type="submission" date="2016-06" db="EMBL/GenBank/DDBJ databases">
        <title>Parallel loss of symbiosis genes in relatives of nitrogen-fixing non-legume Parasponia.</title>
        <authorList>
            <person name="Van Velzen R."/>
            <person name="Holmer R."/>
            <person name="Bu F."/>
            <person name="Rutten L."/>
            <person name="Van Zeijl A."/>
            <person name="Liu W."/>
            <person name="Santuari L."/>
            <person name="Cao Q."/>
            <person name="Sharma T."/>
            <person name="Shen D."/>
            <person name="Roswanjaya Y."/>
            <person name="Wardhani T."/>
            <person name="Kalhor M.S."/>
            <person name="Jansen J."/>
            <person name="Van den Hoogen J."/>
            <person name="Gungor B."/>
            <person name="Hartog M."/>
            <person name="Hontelez J."/>
            <person name="Verver J."/>
            <person name="Yang W.-C."/>
            <person name="Schijlen E."/>
            <person name="Repin R."/>
            <person name="Schilthuizen M."/>
            <person name="Schranz E."/>
            <person name="Heidstra R."/>
            <person name="Miyata K."/>
            <person name="Fedorova E."/>
            <person name="Kohlen W."/>
            <person name="Bisseling T."/>
            <person name="Smit S."/>
            <person name="Geurts R."/>
        </authorList>
    </citation>
    <scope>NUCLEOTIDE SEQUENCE [LARGE SCALE GENOMIC DNA]</scope>
    <source>
        <strain evidence="10">cv. RG33-2</strain>
    </source>
</reference>
<dbReference type="InterPro" id="IPR000571">
    <property type="entry name" value="Znf_CCCH"/>
</dbReference>
<feature type="compositionally biased region" description="Basic and acidic residues" evidence="7">
    <location>
        <begin position="495"/>
        <end position="506"/>
    </location>
</feature>
<dbReference type="GO" id="GO:0008270">
    <property type="term" value="F:zinc ion binding"/>
    <property type="evidence" value="ECO:0007669"/>
    <property type="project" value="UniProtKB-KW"/>
</dbReference>
<evidence type="ECO:0000256" key="2">
    <source>
        <dbReference type="ARBA" id="ARBA00022737"/>
    </source>
</evidence>
<comment type="caution">
    <text evidence="9">The sequence shown here is derived from an EMBL/GenBank/DDBJ whole genome shotgun (WGS) entry which is preliminary data.</text>
</comment>
<evidence type="ECO:0000256" key="3">
    <source>
        <dbReference type="ARBA" id="ARBA00022771"/>
    </source>
</evidence>
<keyword evidence="2" id="KW-0677">Repeat</keyword>
<feature type="compositionally biased region" description="Basic and acidic residues" evidence="7">
    <location>
        <begin position="468"/>
        <end position="477"/>
    </location>
</feature>
<dbReference type="EMBL" id="JXTC01000058">
    <property type="protein sequence ID" value="PON93478.1"/>
    <property type="molecule type" value="Genomic_DNA"/>
</dbReference>
<dbReference type="GO" id="GO:0003677">
    <property type="term" value="F:DNA binding"/>
    <property type="evidence" value="ECO:0007669"/>
    <property type="project" value="UniProtKB-KW"/>
</dbReference>
<keyword evidence="3 6" id="KW-0863">Zinc-finger</keyword>
<feature type="region of interest" description="Disordered" evidence="7">
    <location>
        <begin position="299"/>
        <end position="319"/>
    </location>
</feature>
<sequence length="749" mass="83318">MVAGTQQQPQQLQQLTQPPQQHQLPVSAEEEALKRNTDCVYFLASPLTCKKGSECEYRHSEYARVNPRDCWYWLNGNCLNPKCSFRHPPLDGLLGTQAAPSVGSGLPSSQTAAASVPAATQNSGKQAVPCIFFQKGYCIKGDRCAFLHGPNPTTSIKVTQPSAPTHASEPSNVKKAFGGLQKCTQEQRIPQANISKLVGVLPEANPAPKVETAPPRNGVRIERSVQSIKAFNDESLKGNTVNASVINGNLTSRSSRSHVVNVSDDHSFQNGKDADEFLRESSPGFDVLVDDELRDPEYLHGEDQYGRGRGHDGRNLNSVDEYDMDKSADYGSAADIDREHFRDPRGYESYDHMQGQYAWDQHRASSERMVVGPAHFDRRGYRKSHSPENVNESDLRHRLSKQRRVNGLRSVISHDYAVNNHVDDRNYRGSSRRDPHQISQHEGALSGRLRGRIKLPGGPSSVNGGDLPLDREFDRGRNRGRLSPSRPQISTHQGRFRDRLKGKAQEDYSNQERNFRVLRTRRDVMDDDSVEFAAPKPLSELKLGRVTENKEQSHSNLGKRKITRLEVSQQSEDDLSFEGPKSLSEILKRKRAAESAAFGSGKSGHEEDNNQRENRESIQGGSKTTAVTDMLHGRSTVSKQGNNVSSSKGESKSATAEEVEIEGNKIEGSLAPSEAPNMNDFEVEDGMIYDETADDQELEAEDQAHGEYDYEQGEEEGEYDGENAEAEEEYLEDEDGDDDFAKKIGVMFS</sequence>
<feature type="compositionally biased region" description="Basic and acidic residues" evidence="7">
    <location>
        <begin position="299"/>
        <end position="314"/>
    </location>
</feature>
<name>A0A2P5F6Q0_TREOI</name>
<feature type="region of interest" description="Disordered" evidence="7">
    <location>
        <begin position="546"/>
        <end position="579"/>
    </location>
</feature>
<evidence type="ECO:0000256" key="1">
    <source>
        <dbReference type="ARBA" id="ARBA00022723"/>
    </source>
</evidence>
<evidence type="ECO:0000259" key="8">
    <source>
        <dbReference type="PROSITE" id="PS50103"/>
    </source>
</evidence>
<feature type="region of interest" description="Disordered" evidence="7">
    <location>
        <begin position="1"/>
        <end position="27"/>
    </location>
</feature>
<feature type="domain" description="C3H1-type" evidence="8">
    <location>
        <begin position="64"/>
        <end position="90"/>
    </location>
</feature>
<dbReference type="STRING" id="63057.A0A2P5F6Q0"/>
<feature type="domain" description="C3H1-type" evidence="8">
    <location>
        <begin position="124"/>
        <end position="151"/>
    </location>
</feature>
<dbReference type="Proteomes" id="UP000237000">
    <property type="component" value="Unassembled WGS sequence"/>
</dbReference>
<feature type="compositionally biased region" description="Low complexity" evidence="7">
    <location>
        <begin position="1"/>
        <end position="25"/>
    </location>
</feature>
<feature type="compositionally biased region" description="Basic and acidic residues" evidence="7">
    <location>
        <begin position="422"/>
        <end position="436"/>
    </location>
</feature>
<organism evidence="9 10">
    <name type="scientific">Trema orientale</name>
    <name type="common">Charcoal tree</name>
    <name type="synonym">Celtis orientalis</name>
    <dbReference type="NCBI Taxonomy" id="63057"/>
    <lineage>
        <taxon>Eukaryota</taxon>
        <taxon>Viridiplantae</taxon>
        <taxon>Streptophyta</taxon>
        <taxon>Embryophyta</taxon>
        <taxon>Tracheophyta</taxon>
        <taxon>Spermatophyta</taxon>
        <taxon>Magnoliopsida</taxon>
        <taxon>eudicotyledons</taxon>
        <taxon>Gunneridae</taxon>
        <taxon>Pentapetalae</taxon>
        <taxon>rosids</taxon>
        <taxon>fabids</taxon>
        <taxon>Rosales</taxon>
        <taxon>Cannabaceae</taxon>
        <taxon>Trema</taxon>
    </lineage>
</organism>
<dbReference type="FunFam" id="4.10.1000.10:FF:000021">
    <property type="entry name" value="Zinc finger CCCH domain-containing protein 17"/>
    <property type="match status" value="1"/>
</dbReference>
<feature type="region of interest" description="Disordered" evidence="7">
    <location>
        <begin position="692"/>
        <end position="739"/>
    </location>
</feature>
<dbReference type="AlphaFoldDB" id="A0A2P5F6Q0"/>
<feature type="domain" description="C3H1-type" evidence="8">
    <location>
        <begin position="33"/>
        <end position="62"/>
    </location>
</feature>
<dbReference type="Pfam" id="PF00642">
    <property type="entry name" value="zf-CCCH"/>
    <property type="match status" value="1"/>
</dbReference>
<evidence type="ECO:0000256" key="7">
    <source>
        <dbReference type="SAM" id="MobiDB-lite"/>
    </source>
</evidence>
<dbReference type="SUPFAM" id="SSF90229">
    <property type="entry name" value="CCCH zinc finger"/>
    <property type="match status" value="1"/>
</dbReference>
<evidence type="ECO:0000256" key="6">
    <source>
        <dbReference type="PROSITE-ProRule" id="PRU00723"/>
    </source>
</evidence>
<proteinExistence type="predicted"/>
<dbReference type="InterPro" id="IPR036855">
    <property type="entry name" value="Znf_CCCH_sf"/>
</dbReference>
<feature type="compositionally biased region" description="Acidic residues" evidence="7">
    <location>
        <begin position="709"/>
        <end position="738"/>
    </location>
</feature>
<keyword evidence="4 6" id="KW-0862">Zinc</keyword>